<dbReference type="InterPro" id="IPR019826">
    <property type="entry name" value="Carboxylesterase_B_AS"/>
</dbReference>
<sequence length="550" mass="61876">MGSKKRIVLFTLFAINLIDQPAPEVVIEQGTLSGKISADGSIFEYLGIPYASTSSETRFKAPLPPPRWEGVFKAVDETYACPQPMKFIGVMGSEDCLKINVYVPAMAKKPLPVMVWIHGGAFVMGSGGKFVYGPEFLVQHDVILVTFNYRLGALGFICLGIEEAPGNAGLKDQIAALRWVKKNIAAFGGDPDNITIFGESAGGTSTSILLASEATVGLFHRAIAQSGSSLSNWSINRNPVWIASLLAKVLGHDTEDPYEIYNILSKVPYKELITLKPIKPLGMYFDTLLLHLPCIEKKLPGIEPVLTDLPFNLLKNKPKNIPVILGTNSKEGLFLTALENDTTFEERNRRYLFASDLDFKDEKEAIQMSDKVKQFYFGSKRVSNETVMGLAKMYTDLYFEVPTVMETDIIVANSNAPVYNYNFDYSGGRNILKSRTGYGNETGACHADDLFYLFNARMWPFPIDRKDRQMIKWMTLMWTNFAKYGHPTPDSNNDLPVKWNPSTKDSHNYLYMRDELSMGSVPNYDSYQLWKSIYDKYRRLDLTFYIPSFS</sequence>
<dbReference type="PANTHER" id="PTHR43142:SF1">
    <property type="entry name" value="CARBOXYLIC ESTER HYDROLASE"/>
    <property type="match status" value="1"/>
</dbReference>
<dbReference type="ESTHER" id="9neop-a0a0c5c1q4">
    <property type="family name" value="Carb_B_Arthropoda"/>
</dbReference>
<dbReference type="EC" id="3.1.1.-" evidence="6"/>
<evidence type="ECO:0000256" key="5">
    <source>
        <dbReference type="ARBA" id="ARBA00023180"/>
    </source>
</evidence>
<dbReference type="Pfam" id="PF00135">
    <property type="entry name" value="COesterase"/>
    <property type="match status" value="1"/>
</dbReference>
<organism evidence="8">
    <name type="scientific">Cnaphalocrocis medinalis</name>
    <name type="common">Rice leaffolder moth</name>
    <dbReference type="NCBI Taxonomy" id="437488"/>
    <lineage>
        <taxon>Eukaryota</taxon>
        <taxon>Metazoa</taxon>
        <taxon>Ecdysozoa</taxon>
        <taxon>Arthropoda</taxon>
        <taxon>Hexapoda</taxon>
        <taxon>Insecta</taxon>
        <taxon>Pterygota</taxon>
        <taxon>Neoptera</taxon>
        <taxon>Endopterygota</taxon>
        <taxon>Lepidoptera</taxon>
        <taxon>Glossata</taxon>
        <taxon>Ditrysia</taxon>
        <taxon>Pyraloidea</taxon>
        <taxon>Crambidae</taxon>
        <taxon>Pyraustinae</taxon>
        <taxon>Cnaphalocrocis</taxon>
    </lineage>
</organism>
<evidence type="ECO:0000256" key="3">
    <source>
        <dbReference type="ARBA" id="ARBA00022801"/>
    </source>
</evidence>
<name>A0A0C5C1Q4_CNAME</name>
<evidence type="ECO:0000256" key="2">
    <source>
        <dbReference type="ARBA" id="ARBA00022487"/>
    </source>
</evidence>
<evidence type="ECO:0000256" key="6">
    <source>
        <dbReference type="RuleBase" id="RU361235"/>
    </source>
</evidence>
<feature type="domain" description="Carboxylesterase type B" evidence="7">
    <location>
        <begin position="22"/>
        <end position="530"/>
    </location>
</feature>
<dbReference type="GO" id="GO:0052689">
    <property type="term" value="F:carboxylic ester hydrolase activity"/>
    <property type="evidence" value="ECO:0007669"/>
    <property type="project" value="UniProtKB-KW"/>
</dbReference>
<dbReference type="PROSITE" id="PS00122">
    <property type="entry name" value="CARBOXYLESTERASE_B_1"/>
    <property type="match status" value="1"/>
</dbReference>
<comment type="similarity">
    <text evidence="1 6">Belongs to the type-B carboxylesterase/lipase family.</text>
</comment>
<protein>
    <recommendedName>
        <fullName evidence="6">Carboxylic ester hydrolase</fullName>
        <ecNumber evidence="6">3.1.1.-</ecNumber>
    </recommendedName>
</protein>
<keyword evidence="4" id="KW-1015">Disulfide bond</keyword>
<gene>
    <name evidence="8" type="primary">COE8</name>
</gene>
<accession>A0A0C5C1Q4</accession>
<evidence type="ECO:0000256" key="4">
    <source>
        <dbReference type="ARBA" id="ARBA00023157"/>
    </source>
</evidence>
<dbReference type="InterPro" id="IPR002018">
    <property type="entry name" value="CarbesteraseB"/>
</dbReference>
<keyword evidence="5" id="KW-0325">Glycoprotein</keyword>
<evidence type="ECO:0000313" key="8">
    <source>
        <dbReference type="EMBL" id="AJN91199.1"/>
    </source>
</evidence>
<feature type="signal peptide" evidence="6">
    <location>
        <begin position="1"/>
        <end position="23"/>
    </location>
</feature>
<evidence type="ECO:0000259" key="7">
    <source>
        <dbReference type="Pfam" id="PF00135"/>
    </source>
</evidence>
<evidence type="ECO:0000256" key="1">
    <source>
        <dbReference type="ARBA" id="ARBA00005964"/>
    </source>
</evidence>
<dbReference type="PANTHER" id="PTHR43142">
    <property type="entry name" value="CARBOXYLIC ESTER HYDROLASE"/>
    <property type="match status" value="1"/>
</dbReference>
<reference evidence="8" key="1">
    <citation type="submission" date="2014-10" db="EMBL/GenBank/DDBJ databases">
        <title>Identification of carboxylesterase genes from the rice leaffolder, Cnaphalocrocis medinalis.</title>
        <authorList>
            <person name="Liu S."/>
        </authorList>
    </citation>
    <scope>NUCLEOTIDE SEQUENCE</scope>
    <source>
        <strain evidence="8">HF</strain>
    </source>
</reference>
<feature type="chain" id="PRO_5005111350" description="Carboxylic ester hydrolase" evidence="6">
    <location>
        <begin position="24"/>
        <end position="550"/>
    </location>
</feature>
<keyword evidence="6" id="KW-0732">Signal</keyword>
<proteinExistence type="evidence at transcript level"/>
<dbReference type="AlphaFoldDB" id="A0A0C5C1Q4"/>
<dbReference type="InterPro" id="IPR029058">
    <property type="entry name" value="AB_hydrolase_fold"/>
</dbReference>
<dbReference type="Gene3D" id="3.40.50.1820">
    <property type="entry name" value="alpha/beta hydrolase"/>
    <property type="match status" value="1"/>
</dbReference>
<dbReference type="SUPFAM" id="SSF53474">
    <property type="entry name" value="alpha/beta-Hydrolases"/>
    <property type="match status" value="1"/>
</dbReference>
<keyword evidence="2" id="KW-0719">Serine esterase</keyword>
<keyword evidence="3 6" id="KW-0378">Hydrolase</keyword>
<dbReference type="EMBL" id="KP001154">
    <property type="protein sequence ID" value="AJN91199.1"/>
    <property type="molecule type" value="mRNA"/>
</dbReference>